<keyword evidence="12" id="KW-0843">Virulence</keyword>
<comment type="function">
    <text evidence="2">Secreted tripeptidyl-peptidase which degrades proteins at acidic pHs and is involved in virulence.</text>
</comment>
<dbReference type="Proteomes" id="UP001174691">
    <property type="component" value="Unassembled WGS sequence"/>
</dbReference>
<evidence type="ECO:0000256" key="1">
    <source>
        <dbReference type="ARBA" id="ARBA00001910"/>
    </source>
</evidence>
<dbReference type="EMBL" id="JANBVN010000059">
    <property type="protein sequence ID" value="KAJ9152204.1"/>
    <property type="molecule type" value="Genomic_DNA"/>
</dbReference>
<reference evidence="18" key="1">
    <citation type="submission" date="2022-07" db="EMBL/GenBank/DDBJ databases">
        <title>Fungi with potential for degradation of polypropylene.</title>
        <authorList>
            <person name="Gostincar C."/>
        </authorList>
    </citation>
    <scope>NUCLEOTIDE SEQUENCE</scope>
    <source>
        <strain evidence="18">EXF-13287</strain>
    </source>
</reference>
<keyword evidence="13" id="KW-0865">Zymogen</keyword>
<evidence type="ECO:0000259" key="17">
    <source>
        <dbReference type="PROSITE" id="PS51695"/>
    </source>
</evidence>
<evidence type="ECO:0000256" key="9">
    <source>
        <dbReference type="ARBA" id="ARBA00022801"/>
    </source>
</evidence>
<dbReference type="GO" id="GO:0004252">
    <property type="term" value="F:serine-type endopeptidase activity"/>
    <property type="evidence" value="ECO:0007669"/>
    <property type="project" value="UniProtKB-UniRule"/>
</dbReference>
<evidence type="ECO:0000256" key="4">
    <source>
        <dbReference type="ARBA" id="ARBA00012462"/>
    </source>
</evidence>
<feature type="signal peptide" evidence="16">
    <location>
        <begin position="1"/>
        <end position="23"/>
    </location>
</feature>
<dbReference type="InterPro" id="IPR023828">
    <property type="entry name" value="Peptidase_S8_Ser-AS"/>
</dbReference>
<feature type="binding site" evidence="15">
    <location>
        <position position="547"/>
    </location>
    <ligand>
        <name>Ca(2+)</name>
        <dbReference type="ChEBI" id="CHEBI:29108"/>
    </ligand>
</feature>
<dbReference type="Gene3D" id="3.40.50.200">
    <property type="entry name" value="Peptidase S8/S53 domain"/>
    <property type="match status" value="1"/>
</dbReference>
<dbReference type="FunFam" id="3.40.50.200:FF:000015">
    <property type="entry name" value="Tripeptidyl peptidase A"/>
    <property type="match status" value="1"/>
</dbReference>
<dbReference type="EC" id="3.4.14.10" evidence="4"/>
<dbReference type="Pfam" id="PF00082">
    <property type="entry name" value="Peptidase_S8"/>
    <property type="match status" value="1"/>
</dbReference>
<dbReference type="InterPro" id="IPR050819">
    <property type="entry name" value="Tripeptidyl-peptidase_I"/>
</dbReference>
<keyword evidence="11 15" id="KW-0106">Calcium</keyword>
<dbReference type="PROSITE" id="PS51695">
    <property type="entry name" value="SEDOLISIN"/>
    <property type="match status" value="1"/>
</dbReference>
<feature type="binding site" evidence="15">
    <location>
        <position position="584"/>
    </location>
    <ligand>
        <name>Ca(2+)</name>
        <dbReference type="ChEBI" id="CHEBI:29108"/>
    </ligand>
</feature>
<comment type="catalytic activity">
    <reaction evidence="1">
        <text>Release of an N-terminal tripeptide from a polypeptide.</text>
        <dbReference type="EC" id="3.4.14.10"/>
    </reaction>
</comment>
<keyword evidence="8 16" id="KW-0732">Signal</keyword>
<keyword evidence="7 15" id="KW-0479">Metal-binding</keyword>
<dbReference type="SMART" id="SM00944">
    <property type="entry name" value="Pro-kuma_activ"/>
    <property type="match status" value="1"/>
</dbReference>
<protein>
    <recommendedName>
        <fullName evidence="4">tripeptidyl-peptidase II</fullName>
        <ecNumber evidence="4">3.4.14.10</ecNumber>
    </recommendedName>
</protein>
<dbReference type="GO" id="GO:0005576">
    <property type="term" value="C:extracellular region"/>
    <property type="evidence" value="ECO:0007669"/>
    <property type="project" value="UniProtKB-SubCell"/>
</dbReference>
<feature type="binding site" evidence="15">
    <location>
        <position position="546"/>
    </location>
    <ligand>
        <name>Ca(2+)</name>
        <dbReference type="ChEBI" id="CHEBI:29108"/>
    </ligand>
</feature>
<organism evidence="18 19">
    <name type="scientific">Coniochaeta hoffmannii</name>
    <dbReference type="NCBI Taxonomy" id="91930"/>
    <lineage>
        <taxon>Eukaryota</taxon>
        <taxon>Fungi</taxon>
        <taxon>Dikarya</taxon>
        <taxon>Ascomycota</taxon>
        <taxon>Pezizomycotina</taxon>
        <taxon>Sordariomycetes</taxon>
        <taxon>Sordariomycetidae</taxon>
        <taxon>Coniochaetales</taxon>
        <taxon>Coniochaetaceae</taxon>
        <taxon>Coniochaeta</taxon>
    </lineage>
</organism>
<evidence type="ECO:0000256" key="8">
    <source>
        <dbReference type="ARBA" id="ARBA00022729"/>
    </source>
</evidence>
<dbReference type="PANTHER" id="PTHR14218">
    <property type="entry name" value="PROTEASE S8 TRIPEPTIDYL PEPTIDASE I CLN2"/>
    <property type="match status" value="1"/>
</dbReference>
<keyword evidence="14" id="KW-0325">Glycoprotein</keyword>
<evidence type="ECO:0000256" key="2">
    <source>
        <dbReference type="ARBA" id="ARBA00002451"/>
    </source>
</evidence>
<keyword evidence="10 15" id="KW-0720">Serine protease</keyword>
<dbReference type="SUPFAM" id="SSF54897">
    <property type="entry name" value="Protease propeptides/inhibitors"/>
    <property type="match status" value="1"/>
</dbReference>
<evidence type="ECO:0000256" key="3">
    <source>
        <dbReference type="ARBA" id="ARBA00004239"/>
    </source>
</evidence>
<keyword evidence="6 15" id="KW-0645">Protease</keyword>
<dbReference type="InterPro" id="IPR000209">
    <property type="entry name" value="Peptidase_S8/S53_dom"/>
</dbReference>
<dbReference type="InterPro" id="IPR036852">
    <property type="entry name" value="Peptidase_S8/S53_dom_sf"/>
</dbReference>
<comment type="cofactor">
    <cofactor evidence="15">
        <name>Ca(2+)</name>
        <dbReference type="ChEBI" id="CHEBI:29108"/>
    </cofactor>
    <text evidence="15">Binds 1 Ca(2+) ion per subunit.</text>
</comment>
<keyword evidence="9 15" id="KW-0378">Hydrolase</keyword>
<dbReference type="CDD" id="cd04056">
    <property type="entry name" value="Peptidases_S53"/>
    <property type="match status" value="1"/>
</dbReference>
<evidence type="ECO:0000313" key="18">
    <source>
        <dbReference type="EMBL" id="KAJ9152204.1"/>
    </source>
</evidence>
<dbReference type="AlphaFoldDB" id="A0AA38VN33"/>
<feature type="active site" description="Charge relay system" evidence="15">
    <location>
        <position position="501"/>
    </location>
</feature>
<feature type="chain" id="PRO_5041458611" description="tripeptidyl-peptidase II" evidence="16">
    <location>
        <begin position="24"/>
        <end position="603"/>
    </location>
</feature>
<dbReference type="PROSITE" id="PS00138">
    <property type="entry name" value="SUBTILASE_SER"/>
    <property type="match status" value="1"/>
</dbReference>
<dbReference type="PANTHER" id="PTHR14218:SF34">
    <property type="entry name" value="TRIPEPTIDYL-PEPTIDASE SED4"/>
    <property type="match status" value="1"/>
</dbReference>
<dbReference type="GO" id="GO:0006508">
    <property type="term" value="P:proteolysis"/>
    <property type="evidence" value="ECO:0007669"/>
    <property type="project" value="UniProtKB-KW"/>
</dbReference>
<evidence type="ECO:0000256" key="7">
    <source>
        <dbReference type="ARBA" id="ARBA00022723"/>
    </source>
</evidence>
<evidence type="ECO:0000256" key="13">
    <source>
        <dbReference type="ARBA" id="ARBA00023145"/>
    </source>
</evidence>
<dbReference type="GO" id="GO:0008240">
    <property type="term" value="F:tripeptidyl-peptidase activity"/>
    <property type="evidence" value="ECO:0007669"/>
    <property type="project" value="UniProtKB-EC"/>
</dbReference>
<sequence>MLLARMLKVCLLACASSYAVVNGATLMSKMTALHPSVKLVGLPEDSQPITLQVGLKLQRIGELQERLKAVSTPDSPDYGRYMDADAINKLFTPSDASRTKVLGWLKEAGITDMADHGSYINFVTTVSNANKMLSSSFQNFDVAGVKKLRTLEYSVPDELAEHIDLVSPTTFFGRTKAHAVLPPKREYMPYPRQNSNTTLNCARLIEPGCLEQMYNYGSYREDAASGSRVGFGSFLNQSAIQKDLTLYQKAYGLPLNNFSVVLINGGEDHQDPTRDFGEANLDSQFMSAVVKTLPITEFITAGKPPFVPNLDIPDEASNTNEPYLEYYQFLLNQTSDALPQVISNSYGDDEQTVPKEYAIRVCNLIGMMGLRGITVLESSGDTGVGAPCQSNDGRRRAEFTPQFPGTCPYITAVGGTQSYAPEVAWAASSGGFSNYFGRAWYQEAAVTDYLASRLSPETKERFSQYAGGFRGRAFPDVAAHSLSPNYLFYAAGSVAMTGGTSAAAPVVAGLIGLINDARLRAGKPVMGFINPWLYGLGSGNGTGITDVTGGAAIGCTGVNLQTGQTVVGGSVIPGAMWNATVGWDPATGVGMPDLLALVKRALA</sequence>
<feature type="domain" description="Peptidase S53" evidence="17">
    <location>
        <begin position="204"/>
        <end position="603"/>
    </location>
</feature>
<evidence type="ECO:0000256" key="6">
    <source>
        <dbReference type="ARBA" id="ARBA00022670"/>
    </source>
</evidence>
<evidence type="ECO:0000256" key="16">
    <source>
        <dbReference type="SAM" id="SignalP"/>
    </source>
</evidence>
<feature type="binding site" evidence="15">
    <location>
        <position position="582"/>
    </location>
    <ligand>
        <name>Ca(2+)</name>
        <dbReference type="ChEBI" id="CHEBI:29108"/>
    </ligand>
</feature>
<evidence type="ECO:0000256" key="14">
    <source>
        <dbReference type="ARBA" id="ARBA00023180"/>
    </source>
</evidence>
<evidence type="ECO:0000313" key="19">
    <source>
        <dbReference type="Proteomes" id="UP001174691"/>
    </source>
</evidence>
<dbReference type="CDD" id="cd11377">
    <property type="entry name" value="Pro-peptidase_S53"/>
    <property type="match status" value="1"/>
</dbReference>
<comment type="caution">
    <text evidence="18">The sequence shown here is derived from an EMBL/GenBank/DDBJ whole genome shotgun (WGS) entry which is preliminary data.</text>
</comment>
<keyword evidence="19" id="KW-1185">Reference proteome</keyword>
<evidence type="ECO:0000256" key="5">
    <source>
        <dbReference type="ARBA" id="ARBA00022525"/>
    </source>
</evidence>
<dbReference type="GO" id="GO:0046872">
    <property type="term" value="F:metal ion binding"/>
    <property type="evidence" value="ECO:0007669"/>
    <property type="project" value="UniProtKB-UniRule"/>
</dbReference>
<proteinExistence type="predicted"/>
<evidence type="ECO:0000256" key="15">
    <source>
        <dbReference type="PROSITE-ProRule" id="PRU01032"/>
    </source>
</evidence>
<evidence type="ECO:0000256" key="11">
    <source>
        <dbReference type="ARBA" id="ARBA00022837"/>
    </source>
</evidence>
<evidence type="ECO:0000256" key="12">
    <source>
        <dbReference type="ARBA" id="ARBA00023026"/>
    </source>
</evidence>
<keyword evidence="5" id="KW-0964">Secreted</keyword>
<dbReference type="InterPro" id="IPR015366">
    <property type="entry name" value="S53_propep"/>
</dbReference>
<feature type="active site" description="Charge relay system" evidence="15">
    <location>
        <position position="282"/>
    </location>
</feature>
<comment type="subcellular location">
    <subcellularLocation>
        <location evidence="3">Secreted</location>
        <location evidence="3">Extracellular space</location>
    </subcellularLocation>
</comment>
<gene>
    <name evidence="18" type="ORF">NKR19_g4654</name>
</gene>
<dbReference type="Pfam" id="PF09286">
    <property type="entry name" value="Pro-kuma_activ"/>
    <property type="match status" value="1"/>
</dbReference>
<dbReference type="SUPFAM" id="SSF52743">
    <property type="entry name" value="Subtilisin-like"/>
    <property type="match status" value="1"/>
</dbReference>
<accession>A0AA38VN33</accession>
<dbReference type="InterPro" id="IPR030400">
    <property type="entry name" value="Sedolisin_dom"/>
</dbReference>
<evidence type="ECO:0000256" key="10">
    <source>
        <dbReference type="ARBA" id="ARBA00022825"/>
    </source>
</evidence>
<feature type="active site" description="Charge relay system" evidence="15">
    <location>
        <position position="278"/>
    </location>
</feature>
<name>A0AA38VN33_9PEZI</name>